<feature type="domain" description="CUB" evidence="5">
    <location>
        <begin position="1152"/>
        <end position="1257"/>
    </location>
</feature>
<feature type="compositionally biased region" description="Basic and acidic residues" evidence="4">
    <location>
        <begin position="66"/>
        <end position="75"/>
    </location>
</feature>
<dbReference type="GeneID" id="113207672"/>
<feature type="compositionally biased region" description="Low complexity" evidence="4">
    <location>
        <begin position="432"/>
        <end position="453"/>
    </location>
</feature>
<feature type="domain" description="CUB" evidence="5">
    <location>
        <begin position="656"/>
        <end position="849"/>
    </location>
</feature>
<dbReference type="PANTHER" id="PTHR24255:SF31">
    <property type="entry name" value="CUBILIN-LIKE PROTEIN"/>
    <property type="match status" value="1"/>
</dbReference>
<dbReference type="GO" id="GO:0004252">
    <property type="term" value="F:serine-type endopeptidase activity"/>
    <property type="evidence" value="ECO:0007669"/>
    <property type="project" value="TreeGrafter"/>
</dbReference>
<feature type="region of interest" description="Disordered" evidence="4">
    <location>
        <begin position="960"/>
        <end position="980"/>
    </location>
</feature>
<feature type="compositionally biased region" description="Low complexity" evidence="4">
    <location>
        <begin position="278"/>
        <end position="331"/>
    </location>
</feature>
<dbReference type="InterPro" id="IPR016187">
    <property type="entry name" value="CTDL_fold"/>
</dbReference>
<feature type="compositionally biased region" description="Pro residues" evidence="4">
    <location>
        <begin position="740"/>
        <end position="749"/>
    </location>
</feature>
<evidence type="ECO:0000256" key="2">
    <source>
        <dbReference type="PROSITE-ProRule" id="PRU00059"/>
    </source>
</evidence>
<dbReference type="InterPro" id="IPR035914">
    <property type="entry name" value="Sperma_CUB_dom_sf"/>
</dbReference>
<reference evidence="9" key="1">
    <citation type="submission" date="2025-08" db="UniProtKB">
        <authorList>
            <consortium name="RefSeq"/>
        </authorList>
    </citation>
    <scope>IDENTIFICATION</scope>
    <source>
        <tissue evidence="9">Whole organism</tissue>
    </source>
</reference>
<feature type="domain" description="EGF-like" evidence="6">
    <location>
        <begin position="1402"/>
        <end position="1438"/>
    </location>
</feature>
<dbReference type="SMART" id="SM00034">
    <property type="entry name" value="CLECT"/>
    <property type="match status" value="2"/>
</dbReference>
<feature type="region of interest" description="Disordered" evidence="4">
    <location>
        <begin position="729"/>
        <end position="784"/>
    </location>
</feature>
<evidence type="ECO:0000313" key="8">
    <source>
        <dbReference type="Proteomes" id="UP000504606"/>
    </source>
</evidence>
<keyword evidence="8" id="KW-1185">Reference proteome</keyword>
<dbReference type="GO" id="GO:0005615">
    <property type="term" value="C:extracellular space"/>
    <property type="evidence" value="ECO:0007669"/>
    <property type="project" value="TreeGrafter"/>
</dbReference>
<dbReference type="PROSITE" id="PS50026">
    <property type="entry name" value="EGF_3"/>
    <property type="match status" value="1"/>
</dbReference>
<protein>
    <submittedName>
        <fullName evidence="9">Uncharacterized protein LOC113207672</fullName>
    </submittedName>
</protein>
<feature type="compositionally biased region" description="Low complexity" evidence="4">
    <location>
        <begin position="365"/>
        <end position="377"/>
    </location>
</feature>
<evidence type="ECO:0000259" key="7">
    <source>
        <dbReference type="PROSITE" id="PS50041"/>
    </source>
</evidence>
<dbReference type="CDD" id="cd00054">
    <property type="entry name" value="EGF_CA"/>
    <property type="match status" value="1"/>
</dbReference>
<dbReference type="InterPro" id="IPR001304">
    <property type="entry name" value="C-type_lectin-like"/>
</dbReference>
<dbReference type="InterPro" id="IPR016186">
    <property type="entry name" value="C-type_lectin-like/link_sf"/>
</dbReference>
<feature type="compositionally biased region" description="Acidic residues" evidence="4">
    <location>
        <begin position="268"/>
        <end position="277"/>
    </location>
</feature>
<feature type="disulfide bond" evidence="3">
    <location>
        <begin position="1428"/>
        <end position="1437"/>
    </location>
</feature>
<dbReference type="Gene3D" id="3.10.100.10">
    <property type="entry name" value="Mannose-Binding Protein A, subunit A"/>
    <property type="match status" value="2"/>
</dbReference>
<dbReference type="SMART" id="SM00181">
    <property type="entry name" value="EGF"/>
    <property type="match status" value="2"/>
</dbReference>
<dbReference type="SUPFAM" id="SSF49854">
    <property type="entry name" value="Spermadhesin, CUB domain"/>
    <property type="match status" value="3"/>
</dbReference>
<dbReference type="Pfam" id="PF00059">
    <property type="entry name" value="Lectin_C"/>
    <property type="match status" value="1"/>
</dbReference>
<dbReference type="InterPro" id="IPR000859">
    <property type="entry name" value="CUB_dom"/>
</dbReference>
<dbReference type="CDD" id="cd00037">
    <property type="entry name" value="CLECT"/>
    <property type="match status" value="2"/>
</dbReference>
<dbReference type="InterPro" id="IPR000742">
    <property type="entry name" value="EGF"/>
</dbReference>
<organism evidence="8 9">
    <name type="scientific">Frankliniella occidentalis</name>
    <name type="common">Western flower thrips</name>
    <name type="synonym">Euthrips occidentalis</name>
    <dbReference type="NCBI Taxonomy" id="133901"/>
    <lineage>
        <taxon>Eukaryota</taxon>
        <taxon>Metazoa</taxon>
        <taxon>Ecdysozoa</taxon>
        <taxon>Arthropoda</taxon>
        <taxon>Hexapoda</taxon>
        <taxon>Insecta</taxon>
        <taxon>Pterygota</taxon>
        <taxon>Neoptera</taxon>
        <taxon>Paraneoptera</taxon>
        <taxon>Thysanoptera</taxon>
        <taxon>Terebrantia</taxon>
        <taxon>Thripoidea</taxon>
        <taxon>Thripidae</taxon>
        <taxon>Frankliniella</taxon>
    </lineage>
</organism>
<feature type="region of interest" description="Disordered" evidence="4">
    <location>
        <begin position="426"/>
        <end position="464"/>
    </location>
</feature>
<feature type="domain" description="CUB" evidence="5">
    <location>
        <begin position="1026"/>
        <end position="1147"/>
    </location>
</feature>
<comment type="caution">
    <text evidence="3">Lacks conserved residue(s) required for the propagation of feature annotation.</text>
</comment>
<dbReference type="SUPFAM" id="SSF57196">
    <property type="entry name" value="EGF/Laminin"/>
    <property type="match status" value="1"/>
</dbReference>
<dbReference type="PROSITE" id="PS01180">
    <property type="entry name" value="CUB"/>
    <property type="match status" value="3"/>
</dbReference>
<feature type="region of interest" description="Disordered" evidence="4">
    <location>
        <begin position="54"/>
        <end position="107"/>
    </location>
</feature>
<sequence>MHLPMRKDCTLWLWPSWGDLSWLDLPQPADCVVWFPSRSFHESDAIVWAGASPSAVASPTEGGDDNAIRRGQQDGRRRRARRAPNLRNANRRPNDGQDSQDDQRVDGDDVMREGRDMQRAMGLLVDLMRLNVACSSGGWLHIGEPAGGGSLAPSLSAPPANRLCGKLEELTAPQRRLHFQAAPALRVHGAPVFALRYRLVDYCHRVALVQRNASVPLAASPGLTCTFSVSLPHGYHVNLRLLAGQPSVGTDPEPVDIDAVEEVNVSTEEAEDLDDVDVVSSDTLLPPVTDAPLAPSSSSSLSSSMASTSGATASGVSTSTSSSTTTSYYRSSARHGPTAASSSTKPKRPRSRREGPEQPASSALTSKPTPSRPTPSSVKVAEFLRDAMLRERKAVAQEGLLPGVLPGLPSAQELVGAQALPLKSHPEHTDYTVDTDAFSSTSSSEETGEVSDTAAPPPSKRVRRDYNDVILEVDSSSGTPASSSSSSEPVCEGTWLNLTDGATTWVHCAAKEHPARLFRFLSARNALQLTVRMGAEAVPLRLDYDARAVRHVVQGCAFGWVAVGQFCVTAVEDFRLSWADAETECRRRGGHLASIPDQEAQRAIDDLLTNSVAVMVWRPLALLLTFRYCGPCIHDRVLVLLAPPDSGGDQWSSGDCTRTVTLTREAPRAIVASPGFPRAYPDEAQCDTDITAPPGYRLVLDFEEFVMEKEPYCSYDHLTIREDDFEDVSNSADHSLHPGLGPPARPAPTAPQGAHQGRSSQPAHPNLPAAGRNGLAHPNQTGVAGRQETAHLGLEGHVIMGKGHHRYCGDWSEKLKLLRYTSRGPRLHLRFVSDYSHHFGGFKARVSAETADHSDAPVAMECSDGRLHSFNSSCFLVVSFPQVTWQTARQVCQGLKAELAEVYSTAEQDFVVERIRHSPDYTTTNTYWLGGMLGLEGRWQWITSQPMSFTGWIPSRSSVPDVLEPGGDGEDSQDSQDSHLPSSCLGLQWLSSPSVALPSGLYWRPRKCSAVGGYVCRRQQTPLLSAGQSLNATLTEPGTLSSPGYPSGYPANLDYQLRLVGPPQTRVVVRFARVDLEAQSQCLYDFIELVDGRAGGRQGRRKIICGQHHSAVMDRFDFVSASNEAVLRFHADYSVSGAGFLGSWSAVDLSGCPQRTLSAREGEFTSPFYPHKLLPDLHCTTIVRAPAGRRVWLEFTDVDLTDDAAVWVDLGAGRKVVPTASPLSGGVLLSSGERLDVVLNTEGLPRGRGFRAVYRAVSDDPEEVVVQVQANSTLVPIRHLNFPAPPPVHVNFVQRFIAPLGTRLQLQLYGVTLARSAGAACPGGAGHLEVRDSYADTNGSTWILCEAPDASTAPFVITSYLNTLQLWQRGGDAGVTLNATIQPIHDEDYRVKLVRMSNATWSVESCSPNPCQNDGKCLVRDRRRVCECKGHFTGLLCGLTDCDLEPCVWGKCILTPGSFRCQCAPHYK</sequence>
<evidence type="ECO:0000259" key="6">
    <source>
        <dbReference type="PROSITE" id="PS50026"/>
    </source>
</evidence>
<dbReference type="Pfam" id="PF00431">
    <property type="entry name" value="CUB"/>
    <property type="match status" value="3"/>
</dbReference>
<feature type="non-terminal residue" evidence="9">
    <location>
        <position position="1468"/>
    </location>
</feature>
<evidence type="ECO:0000256" key="3">
    <source>
        <dbReference type="PROSITE-ProRule" id="PRU00076"/>
    </source>
</evidence>
<keyword evidence="1 3" id="KW-1015">Disulfide bond</keyword>
<dbReference type="SMART" id="SM00042">
    <property type="entry name" value="CUB"/>
    <property type="match status" value="3"/>
</dbReference>
<dbReference type="Proteomes" id="UP000504606">
    <property type="component" value="Unplaced"/>
</dbReference>
<feature type="domain" description="C-type lectin" evidence="7">
    <location>
        <begin position="870"/>
        <end position="1017"/>
    </location>
</feature>
<dbReference type="Gene3D" id="2.10.25.10">
    <property type="entry name" value="Laminin"/>
    <property type="match status" value="1"/>
</dbReference>
<evidence type="ECO:0000256" key="1">
    <source>
        <dbReference type="ARBA" id="ARBA00023157"/>
    </source>
</evidence>
<dbReference type="PROSITE" id="PS00022">
    <property type="entry name" value="EGF_1"/>
    <property type="match status" value="1"/>
</dbReference>
<accession>A0A9C6XAT1</accession>
<dbReference type="KEGG" id="foc:113207672"/>
<dbReference type="PROSITE" id="PS50041">
    <property type="entry name" value="C_TYPE_LECTIN_2"/>
    <property type="match status" value="1"/>
</dbReference>
<evidence type="ECO:0000313" key="9">
    <source>
        <dbReference type="RefSeq" id="XP_052132202.1"/>
    </source>
</evidence>
<evidence type="ECO:0000256" key="4">
    <source>
        <dbReference type="SAM" id="MobiDB-lite"/>
    </source>
</evidence>
<dbReference type="PANTHER" id="PTHR24255">
    <property type="entry name" value="COMPLEMENT COMPONENT 1, S SUBCOMPONENT-RELATED"/>
    <property type="match status" value="1"/>
</dbReference>
<dbReference type="SUPFAM" id="SSF56436">
    <property type="entry name" value="C-type lectin-like"/>
    <property type="match status" value="2"/>
</dbReference>
<keyword evidence="3" id="KW-0245">EGF-like domain</keyword>
<proteinExistence type="predicted"/>
<feature type="region of interest" description="Disordered" evidence="4">
    <location>
        <begin position="264"/>
        <end position="378"/>
    </location>
</feature>
<evidence type="ECO:0000259" key="5">
    <source>
        <dbReference type="PROSITE" id="PS01180"/>
    </source>
</evidence>
<dbReference type="OrthoDB" id="418245at2759"/>
<dbReference type="CDD" id="cd00041">
    <property type="entry name" value="CUB"/>
    <property type="match status" value="3"/>
</dbReference>
<feature type="disulfide bond" evidence="2">
    <location>
        <begin position="1152"/>
        <end position="1179"/>
    </location>
</feature>
<dbReference type="RefSeq" id="XP_052132202.1">
    <property type="nucleotide sequence ID" value="XM_052276242.1"/>
</dbReference>
<gene>
    <name evidence="9" type="primary">LOC113207672</name>
</gene>
<name>A0A9C6XAT1_FRAOC</name>
<dbReference type="Gene3D" id="2.60.120.290">
    <property type="entry name" value="Spermadhesin, CUB domain"/>
    <property type="match status" value="3"/>
</dbReference>